<dbReference type="InterPro" id="IPR036236">
    <property type="entry name" value="Znf_C2H2_sf"/>
</dbReference>
<comment type="caution">
    <text evidence="10">The sequence shown here is derived from an EMBL/GenBank/DDBJ whole genome shotgun (WGS) entry which is preliminary data.</text>
</comment>
<evidence type="ECO:0000256" key="1">
    <source>
        <dbReference type="ARBA" id="ARBA00004123"/>
    </source>
</evidence>
<dbReference type="InterPro" id="IPR050527">
    <property type="entry name" value="Snail/Krueppel_Znf"/>
</dbReference>
<dbReference type="GO" id="GO:0000981">
    <property type="term" value="F:DNA-binding transcription factor activity, RNA polymerase II-specific"/>
    <property type="evidence" value="ECO:0007669"/>
    <property type="project" value="TreeGrafter"/>
</dbReference>
<sequence>MTHSLQRPCRCPHCNYSVTRYDALRIHIETVHTRDLRHKCAECSKEFARASELKSHFFIHYGEKPYTLKTNERF</sequence>
<dbReference type="Proteomes" id="UP000827092">
    <property type="component" value="Unassembled WGS sequence"/>
</dbReference>
<keyword evidence="5" id="KW-0862">Zinc</keyword>
<evidence type="ECO:0000313" key="11">
    <source>
        <dbReference type="Proteomes" id="UP000827092"/>
    </source>
</evidence>
<dbReference type="PROSITE" id="PS00028">
    <property type="entry name" value="ZINC_FINGER_C2H2_1"/>
    <property type="match status" value="1"/>
</dbReference>
<dbReference type="GO" id="GO:0005634">
    <property type="term" value="C:nucleus"/>
    <property type="evidence" value="ECO:0007669"/>
    <property type="project" value="UniProtKB-SubCell"/>
</dbReference>
<dbReference type="PANTHER" id="PTHR24388:SF54">
    <property type="entry name" value="PROTEIN ESCARGOT"/>
    <property type="match status" value="1"/>
</dbReference>
<keyword evidence="3" id="KW-0677">Repeat</keyword>
<dbReference type="GO" id="GO:0000978">
    <property type="term" value="F:RNA polymerase II cis-regulatory region sequence-specific DNA binding"/>
    <property type="evidence" value="ECO:0007669"/>
    <property type="project" value="TreeGrafter"/>
</dbReference>
<evidence type="ECO:0000256" key="4">
    <source>
        <dbReference type="ARBA" id="ARBA00022771"/>
    </source>
</evidence>
<evidence type="ECO:0000313" key="10">
    <source>
        <dbReference type="EMBL" id="KAG8183745.1"/>
    </source>
</evidence>
<dbReference type="Gene3D" id="3.30.160.60">
    <property type="entry name" value="Classic Zinc Finger"/>
    <property type="match status" value="2"/>
</dbReference>
<evidence type="ECO:0000256" key="3">
    <source>
        <dbReference type="ARBA" id="ARBA00022737"/>
    </source>
</evidence>
<evidence type="ECO:0000256" key="2">
    <source>
        <dbReference type="ARBA" id="ARBA00022723"/>
    </source>
</evidence>
<keyword evidence="4 8" id="KW-0863">Zinc-finger</keyword>
<keyword evidence="2" id="KW-0479">Metal-binding</keyword>
<evidence type="ECO:0000259" key="9">
    <source>
        <dbReference type="PROSITE" id="PS50157"/>
    </source>
</evidence>
<feature type="domain" description="C2H2-type" evidence="9">
    <location>
        <begin position="38"/>
        <end position="65"/>
    </location>
</feature>
<dbReference type="Pfam" id="PF00096">
    <property type="entry name" value="zf-C2H2"/>
    <property type="match status" value="2"/>
</dbReference>
<dbReference type="SUPFAM" id="SSF57667">
    <property type="entry name" value="beta-beta-alpha zinc fingers"/>
    <property type="match status" value="1"/>
</dbReference>
<protein>
    <recommendedName>
        <fullName evidence="9">C2H2-type domain-containing protein</fullName>
    </recommendedName>
</protein>
<keyword evidence="6" id="KW-0539">Nucleus</keyword>
<dbReference type="AlphaFoldDB" id="A0AAV6UHT6"/>
<name>A0AAV6UHT6_9ARAC</name>
<proteinExistence type="inferred from homology"/>
<dbReference type="EMBL" id="JAFNEN010000407">
    <property type="protein sequence ID" value="KAG8183745.1"/>
    <property type="molecule type" value="Genomic_DNA"/>
</dbReference>
<dbReference type="GO" id="GO:0008270">
    <property type="term" value="F:zinc ion binding"/>
    <property type="evidence" value="ECO:0007669"/>
    <property type="project" value="UniProtKB-KW"/>
</dbReference>
<keyword evidence="11" id="KW-1185">Reference proteome</keyword>
<comment type="subcellular location">
    <subcellularLocation>
        <location evidence="1">Nucleus</location>
    </subcellularLocation>
</comment>
<evidence type="ECO:0000256" key="7">
    <source>
        <dbReference type="ARBA" id="ARBA00037948"/>
    </source>
</evidence>
<dbReference type="InterPro" id="IPR013087">
    <property type="entry name" value="Znf_C2H2_type"/>
</dbReference>
<evidence type="ECO:0000256" key="6">
    <source>
        <dbReference type="ARBA" id="ARBA00023242"/>
    </source>
</evidence>
<evidence type="ECO:0000256" key="8">
    <source>
        <dbReference type="PROSITE-ProRule" id="PRU00042"/>
    </source>
</evidence>
<accession>A0AAV6UHT6</accession>
<evidence type="ECO:0000256" key="5">
    <source>
        <dbReference type="ARBA" id="ARBA00022833"/>
    </source>
</evidence>
<reference evidence="10 11" key="1">
    <citation type="journal article" date="2022" name="Nat. Ecol. Evol.">
        <title>A masculinizing supergene underlies an exaggerated male reproductive morph in a spider.</title>
        <authorList>
            <person name="Hendrickx F."/>
            <person name="De Corte Z."/>
            <person name="Sonet G."/>
            <person name="Van Belleghem S.M."/>
            <person name="Kostlbacher S."/>
            <person name="Vangestel C."/>
        </authorList>
    </citation>
    <scope>NUCLEOTIDE SEQUENCE [LARGE SCALE GENOMIC DNA]</scope>
    <source>
        <strain evidence="10">W744_W776</strain>
    </source>
</reference>
<dbReference type="SMART" id="SM00355">
    <property type="entry name" value="ZnF_C2H2"/>
    <property type="match status" value="2"/>
</dbReference>
<organism evidence="10 11">
    <name type="scientific">Oedothorax gibbosus</name>
    <dbReference type="NCBI Taxonomy" id="931172"/>
    <lineage>
        <taxon>Eukaryota</taxon>
        <taxon>Metazoa</taxon>
        <taxon>Ecdysozoa</taxon>
        <taxon>Arthropoda</taxon>
        <taxon>Chelicerata</taxon>
        <taxon>Arachnida</taxon>
        <taxon>Araneae</taxon>
        <taxon>Araneomorphae</taxon>
        <taxon>Entelegynae</taxon>
        <taxon>Araneoidea</taxon>
        <taxon>Linyphiidae</taxon>
        <taxon>Erigoninae</taxon>
        <taxon>Oedothorax</taxon>
    </lineage>
</organism>
<gene>
    <name evidence="10" type="ORF">JTE90_029327</name>
</gene>
<dbReference type="PROSITE" id="PS50157">
    <property type="entry name" value="ZINC_FINGER_C2H2_2"/>
    <property type="match status" value="1"/>
</dbReference>
<dbReference type="PANTHER" id="PTHR24388">
    <property type="entry name" value="ZINC FINGER PROTEIN"/>
    <property type="match status" value="1"/>
</dbReference>
<comment type="similarity">
    <text evidence="7">Belongs to the snail C2H2-type zinc-finger protein family.</text>
</comment>